<evidence type="ECO:0000313" key="1">
    <source>
        <dbReference type="EMBL" id="ACJ83526.1"/>
    </source>
</evidence>
<protein>
    <submittedName>
        <fullName evidence="1">Uncharacterized protein</fullName>
    </submittedName>
</protein>
<dbReference type="AlphaFoldDB" id="B7FFT7"/>
<dbReference type="EMBL" id="BT050857">
    <property type="protein sequence ID" value="ACJ83526.1"/>
    <property type="molecule type" value="mRNA"/>
</dbReference>
<sequence length="52" mass="6324">MLIIYIDKKYYHYNITENTSPPNINNLEQTIHTHTFSLHYIYHMLIILFLAN</sequence>
<organism evidence="1">
    <name type="scientific">Medicago truncatula</name>
    <name type="common">Barrel medic</name>
    <name type="synonym">Medicago tribuloides</name>
    <dbReference type="NCBI Taxonomy" id="3880"/>
    <lineage>
        <taxon>Eukaryota</taxon>
        <taxon>Viridiplantae</taxon>
        <taxon>Streptophyta</taxon>
        <taxon>Embryophyta</taxon>
        <taxon>Tracheophyta</taxon>
        <taxon>Spermatophyta</taxon>
        <taxon>Magnoliopsida</taxon>
        <taxon>eudicotyledons</taxon>
        <taxon>Gunneridae</taxon>
        <taxon>Pentapetalae</taxon>
        <taxon>rosids</taxon>
        <taxon>fabids</taxon>
        <taxon>Fabales</taxon>
        <taxon>Fabaceae</taxon>
        <taxon>Papilionoideae</taxon>
        <taxon>50 kb inversion clade</taxon>
        <taxon>NPAAA clade</taxon>
        <taxon>Hologalegina</taxon>
        <taxon>IRL clade</taxon>
        <taxon>Trifolieae</taxon>
        <taxon>Medicago</taxon>
    </lineage>
</organism>
<proteinExistence type="evidence at transcript level"/>
<name>B7FFT7_MEDTR</name>
<reference evidence="1" key="1">
    <citation type="submission" date="2008-12" db="EMBL/GenBank/DDBJ databases">
        <title>Medicago truncatula full length cdna cloning project.</title>
        <authorList>
            <person name="Moskal W."/>
            <person name="Chan A."/>
            <person name="Cheung F."/>
            <person name="Xiao Y."/>
            <person name="Town C.D."/>
        </authorList>
    </citation>
    <scope>NUCLEOTIDE SEQUENCE</scope>
</reference>
<accession>B7FFT7</accession>